<comment type="caution">
    <text evidence="1">The sequence shown here is derived from an EMBL/GenBank/DDBJ whole genome shotgun (WGS) entry which is preliminary data.</text>
</comment>
<evidence type="ECO:0000313" key="2">
    <source>
        <dbReference type="Proteomes" id="UP000274822"/>
    </source>
</evidence>
<name>A0A433Q9M1_9FUNG</name>
<dbReference type="AlphaFoldDB" id="A0A433Q9M1"/>
<evidence type="ECO:0000313" key="1">
    <source>
        <dbReference type="EMBL" id="RUS26444.1"/>
    </source>
</evidence>
<keyword evidence="2" id="KW-1185">Reference proteome</keyword>
<accession>A0A433Q9M1</accession>
<gene>
    <name evidence="1" type="ORF">BC938DRAFT_470761</name>
</gene>
<sequence length="531" mass="61566">MQFPPECRDALRFPDFWEGTDEPSLREFLDFRLSAGDLKDEVTEHHNYSTDLNKLSKFYAEVSEMGKKILKWRNTLKSLSVKYFWEVQQRRHNINIERQLIKEQGLLDFEETGLRRLRDTSSAVHNDHLQHYTRSKRQLSEEETKSLKRIEVDKARDPEIQGLDILNDSDLDEVESGYFEYGQDYAEEAEFEPTFVVKLRNVLEEAKKSGNDFDKKLAALGIICISSRKTLQEPCSMRKKVKSILTDKEHEELRDILQLSNIDIAPLANGDTLQDLRRIINSLELTTTTDILIRRIYDHFCCGLEGRGELSKSMEERQLTVKYIQPLFDWAFQDISDFDSFWCEKGNRDLIKSRDIDHNLWDGVFCDESTIFMEKPHTGLVEVSGGTEGCSVTKLKEDLLKLAKGMRRHLKRVAITVSGDDLGQCCKLKVVGSQCVGNRLYMQAMCCVGNRVFVMWEWNDAILPRTLIDMALLSRTIRSVLVFKQTILETRHSIEKMKEAENCCKAEILKSGFSSPIREAESPWRDWFVDV</sequence>
<protein>
    <submittedName>
        <fullName evidence="1">Uncharacterized protein</fullName>
    </submittedName>
</protein>
<proteinExistence type="predicted"/>
<dbReference type="EMBL" id="RBNJ01010422">
    <property type="protein sequence ID" value="RUS26444.1"/>
    <property type="molecule type" value="Genomic_DNA"/>
</dbReference>
<reference evidence="1 2" key="1">
    <citation type="journal article" date="2018" name="New Phytol.">
        <title>Phylogenomics of Endogonaceae and evolution of mycorrhizas within Mucoromycota.</title>
        <authorList>
            <person name="Chang Y."/>
            <person name="Desiro A."/>
            <person name="Na H."/>
            <person name="Sandor L."/>
            <person name="Lipzen A."/>
            <person name="Clum A."/>
            <person name="Barry K."/>
            <person name="Grigoriev I.V."/>
            <person name="Martin F.M."/>
            <person name="Stajich J.E."/>
            <person name="Smith M.E."/>
            <person name="Bonito G."/>
            <person name="Spatafora J.W."/>
        </authorList>
    </citation>
    <scope>NUCLEOTIDE SEQUENCE [LARGE SCALE GENOMIC DNA]</scope>
    <source>
        <strain evidence="1 2">AD002</strain>
    </source>
</reference>
<organism evidence="1 2">
    <name type="scientific">Jimgerdemannia flammicorona</name>
    <dbReference type="NCBI Taxonomy" id="994334"/>
    <lineage>
        <taxon>Eukaryota</taxon>
        <taxon>Fungi</taxon>
        <taxon>Fungi incertae sedis</taxon>
        <taxon>Mucoromycota</taxon>
        <taxon>Mucoromycotina</taxon>
        <taxon>Endogonomycetes</taxon>
        <taxon>Endogonales</taxon>
        <taxon>Endogonaceae</taxon>
        <taxon>Jimgerdemannia</taxon>
    </lineage>
</organism>
<dbReference type="Proteomes" id="UP000274822">
    <property type="component" value="Unassembled WGS sequence"/>
</dbReference>